<comment type="catalytic activity">
    <reaction evidence="16">
        <text>a 5,6-dihydrouridine in mRNA + NADP(+) = a uridine in mRNA + NADPH + H(+)</text>
        <dbReference type="Rhea" id="RHEA:69855"/>
        <dbReference type="Rhea" id="RHEA-COMP:14658"/>
        <dbReference type="Rhea" id="RHEA-COMP:17789"/>
        <dbReference type="ChEBI" id="CHEBI:15378"/>
        <dbReference type="ChEBI" id="CHEBI:57783"/>
        <dbReference type="ChEBI" id="CHEBI:58349"/>
        <dbReference type="ChEBI" id="CHEBI:65315"/>
        <dbReference type="ChEBI" id="CHEBI:74443"/>
    </reaction>
    <physiologicalReaction direction="right-to-left" evidence="16">
        <dbReference type="Rhea" id="RHEA:69857"/>
    </physiologicalReaction>
</comment>
<evidence type="ECO:0000256" key="13">
    <source>
        <dbReference type="ARBA" id="ARBA00047652"/>
    </source>
</evidence>
<keyword evidence="7" id="KW-0560">Oxidoreductase</keyword>
<protein>
    <recommendedName>
        <fullName evidence="10">tRNA-dihydrouridine(16/17) synthase [NAD(P)(+)]</fullName>
        <ecNumber evidence="10">1.3.1.88</ecNumber>
    </recommendedName>
</protein>
<evidence type="ECO:0000256" key="10">
    <source>
        <dbReference type="ARBA" id="ARBA00038890"/>
    </source>
</evidence>
<evidence type="ECO:0000256" key="8">
    <source>
        <dbReference type="ARBA" id="ARBA00023027"/>
    </source>
</evidence>
<proteinExistence type="inferred from homology"/>
<evidence type="ECO:0000256" key="16">
    <source>
        <dbReference type="ARBA" id="ARBA00049447"/>
    </source>
</evidence>
<dbReference type="PROSITE" id="PS01136">
    <property type="entry name" value="UPF0034"/>
    <property type="match status" value="1"/>
</dbReference>
<dbReference type="GO" id="GO:0050660">
    <property type="term" value="F:flavin adenine dinucleotide binding"/>
    <property type="evidence" value="ECO:0007669"/>
    <property type="project" value="InterPro"/>
</dbReference>
<evidence type="ECO:0000256" key="3">
    <source>
        <dbReference type="ARBA" id="ARBA00022643"/>
    </source>
</evidence>
<reference evidence="20 21" key="1">
    <citation type="submission" date="2018-04" db="EMBL/GenBank/DDBJ databases">
        <authorList>
            <person name="Huttner S."/>
            <person name="Dainat J."/>
        </authorList>
    </citation>
    <scope>NUCLEOTIDE SEQUENCE [LARGE SCALE GENOMIC DNA]</scope>
</reference>
<comment type="catalytic activity">
    <reaction evidence="13">
        <text>5,6-dihydrouridine(16) in tRNA + NADP(+) = uridine(16) in tRNA + NADPH + H(+)</text>
        <dbReference type="Rhea" id="RHEA:53376"/>
        <dbReference type="Rhea" id="RHEA-COMP:13543"/>
        <dbReference type="Rhea" id="RHEA-COMP:13544"/>
        <dbReference type="ChEBI" id="CHEBI:15378"/>
        <dbReference type="ChEBI" id="CHEBI:57783"/>
        <dbReference type="ChEBI" id="CHEBI:58349"/>
        <dbReference type="ChEBI" id="CHEBI:65315"/>
        <dbReference type="ChEBI" id="CHEBI:74443"/>
        <dbReference type="EC" id="1.3.1.88"/>
    </reaction>
    <physiologicalReaction direction="right-to-left" evidence="13">
        <dbReference type="Rhea" id="RHEA:53378"/>
    </physiologicalReaction>
</comment>
<feature type="region of interest" description="Disordered" evidence="18">
    <location>
        <begin position="441"/>
        <end position="470"/>
    </location>
</feature>
<feature type="domain" description="DUS-like FMN-binding" evidence="19">
    <location>
        <begin position="46"/>
        <end position="287"/>
    </location>
</feature>
<evidence type="ECO:0000313" key="20">
    <source>
        <dbReference type="EMBL" id="SPQ22334.1"/>
    </source>
</evidence>
<comment type="catalytic activity">
    <reaction evidence="15">
        <text>5,6-dihydrouridine(16) in tRNA + NAD(+) = uridine(16) in tRNA + NADH + H(+)</text>
        <dbReference type="Rhea" id="RHEA:53380"/>
        <dbReference type="Rhea" id="RHEA-COMP:13543"/>
        <dbReference type="Rhea" id="RHEA-COMP:13544"/>
        <dbReference type="ChEBI" id="CHEBI:15378"/>
        <dbReference type="ChEBI" id="CHEBI:57540"/>
        <dbReference type="ChEBI" id="CHEBI:57945"/>
        <dbReference type="ChEBI" id="CHEBI:65315"/>
        <dbReference type="ChEBI" id="CHEBI:74443"/>
        <dbReference type="EC" id="1.3.1.88"/>
    </reaction>
    <physiologicalReaction direction="right-to-left" evidence="15">
        <dbReference type="Rhea" id="RHEA:53382"/>
    </physiologicalReaction>
</comment>
<dbReference type="SUPFAM" id="SSF51395">
    <property type="entry name" value="FMN-linked oxidoreductases"/>
    <property type="match status" value="1"/>
</dbReference>
<dbReference type="PANTHER" id="PTHR11082:SF5">
    <property type="entry name" value="TRNA-DIHYDROURIDINE(16_17) SYNTHASE [NAD(P)(+)]-LIKE"/>
    <property type="match status" value="1"/>
</dbReference>
<dbReference type="EC" id="1.3.1.88" evidence="10"/>
<keyword evidence="5" id="KW-0819">tRNA processing</keyword>
<dbReference type="Gene3D" id="3.20.20.70">
    <property type="entry name" value="Aldolase class I"/>
    <property type="match status" value="1"/>
</dbReference>
<dbReference type="InterPro" id="IPR035587">
    <property type="entry name" value="DUS-like_FMN-bd"/>
</dbReference>
<dbReference type="GO" id="GO:0017150">
    <property type="term" value="F:tRNA dihydrouridine synthase activity"/>
    <property type="evidence" value="ECO:0007669"/>
    <property type="project" value="InterPro"/>
</dbReference>
<dbReference type="PANTHER" id="PTHR11082">
    <property type="entry name" value="TRNA-DIHYDROURIDINE SYNTHASE"/>
    <property type="match status" value="1"/>
</dbReference>
<dbReference type="Pfam" id="PF01207">
    <property type="entry name" value="Dus"/>
    <property type="match status" value="1"/>
</dbReference>
<evidence type="ECO:0000256" key="1">
    <source>
        <dbReference type="ARBA" id="ARBA00001917"/>
    </source>
</evidence>
<dbReference type="Proteomes" id="UP000289323">
    <property type="component" value="Unassembled WGS sequence"/>
</dbReference>
<comment type="catalytic activity">
    <reaction evidence="17">
        <text>5,6-dihydrouridine(17) in tRNA + NADP(+) = uridine(17) in tRNA + NADPH + H(+)</text>
        <dbReference type="Rhea" id="RHEA:53368"/>
        <dbReference type="Rhea" id="RHEA-COMP:13541"/>
        <dbReference type="Rhea" id="RHEA-COMP:13542"/>
        <dbReference type="ChEBI" id="CHEBI:15378"/>
        <dbReference type="ChEBI" id="CHEBI:57783"/>
        <dbReference type="ChEBI" id="CHEBI:58349"/>
        <dbReference type="ChEBI" id="CHEBI:65315"/>
        <dbReference type="ChEBI" id="CHEBI:74443"/>
        <dbReference type="EC" id="1.3.1.88"/>
    </reaction>
    <physiologicalReaction direction="right-to-left" evidence="17">
        <dbReference type="Rhea" id="RHEA:53370"/>
    </physiologicalReaction>
</comment>
<feature type="region of interest" description="Disordered" evidence="18">
    <location>
        <begin position="590"/>
        <end position="613"/>
    </location>
</feature>
<comment type="cofactor">
    <cofactor evidence="1">
        <name>FMN</name>
        <dbReference type="ChEBI" id="CHEBI:58210"/>
    </cofactor>
</comment>
<organism evidence="20 21">
    <name type="scientific">Thermothielavioides terrestris</name>
    <dbReference type="NCBI Taxonomy" id="2587410"/>
    <lineage>
        <taxon>Eukaryota</taxon>
        <taxon>Fungi</taxon>
        <taxon>Dikarya</taxon>
        <taxon>Ascomycota</taxon>
        <taxon>Pezizomycotina</taxon>
        <taxon>Sordariomycetes</taxon>
        <taxon>Sordariomycetidae</taxon>
        <taxon>Sordariales</taxon>
        <taxon>Chaetomiaceae</taxon>
        <taxon>Thermothielavioides</taxon>
    </lineage>
</organism>
<feature type="compositionally biased region" description="Basic and acidic residues" evidence="18">
    <location>
        <begin position="508"/>
        <end position="529"/>
    </location>
</feature>
<comment type="catalytic activity">
    <reaction evidence="12">
        <text>5,6-dihydrouridine(17) in tRNA + NAD(+) = uridine(17) in tRNA + NADH + H(+)</text>
        <dbReference type="Rhea" id="RHEA:53372"/>
        <dbReference type="Rhea" id="RHEA-COMP:13541"/>
        <dbReference type="Rhea" id="RHEA-COMP:13542"/>
        <dbReference type="ChEBI" id="CHEBI:15378"/>
        <dbReference type="ChEBI" id="CHEBI:57540"/>
        <dbReference type="ChEBI" id="CHEBI:57945"/>
        <dbReference type="ChEBI" id="CHEBI:65315"/>
        <dbReference type="ChEBI" id="CHEBI:74443"/>
        <dbReference type="EC" id="1.3.1.88"/>
    </reaction>
    <physiologicalReaction direction="right-to-left" evidence="12">
        <dbReference type="Rhea" id="RHEA:53374"/>
    </physiologicalReaction>
</comment>
<keyword evidence="3" id="KW-0288">FMN</keyword>
<accession>A0A3S5CWW7</accession>
<evidence type="ECO:0000256" key="4">
    <source>
        <dbReference type="ARBA" id="ARBA00022664"/>
    </source>
</evidence>
<evidence type="ECO:0000256" key="17">
    <source>
        <dbReference type="ARBA" id="ARBA00049467"/>
    </source>
</evidence>
<evidence type="ECO:0000256" key="7">
    <source>
        <dbReference type="ARBA" id="ARBA00023002"/>
    </source>
</evidence>
<keyword evidence="8" id="KW-0520">NAD</keyword>
<gene>
    <name evidence="20" type="ORF">TT172_LOCUS4753</name>
</gene>
<evidence type="ECO:0000256" key="5">
    <source>
        <dbReference type="ARBA" id="ARBA00022694"/>
    </source>
</evidence>
<sequence>MAADAATQQAAAAAATVTATATAAVKKPKLHGRAFYESIGSPKYIVAPMVDQSEFAWRMLSRSFLPESQRSSVLAYSPMLHARIFIESKKYRDQHFQPTKPDSDALFLDGNPAIDRPFFVQFCANDPQALLNAARIVAPHCDAVDLNLGCPQGIARKGHYGSFLQEDQDLIHRLIKTLHENLDIPVTAKIRILDTKEATLKYAQNVLSAGASILTVHGRRREQKGHLTGLADWQMIRYLRDNLPPETVLFANGNILQHEDLEKCLAATGADGVMSAEGNLSNPGIFAAPPPPGQEPRGYWRGRDGRGGWRVDEVFRRYLDIIHKYVLGVSPPPRRPLFVPGDDTAWMEEEILLPNRGGRDQGKPKKRRGDAAEENAALMTANFIGMQPHLFYLLRHFVSRHHDVRDALARARLGDMETYEAIYRMVEKKVAEGLLEYERTGGKSVEEDEPPPAAAAAEAGEDDDPESSARAVRECKRPWWVVQPVIRPLPKEALARGAVQLSKKERKRVAAEMEEEQKKENAANKRPKDAAAAADGAQAAVAESVAATAAATQSLEKTTSYPARGDIDLDIDLDLDLDLDMGDLDLDLEGVGDAERRRAANPASLLERLGDRL</sequence>
<evidence type="ECO:0000256" key="2">
    <source>
        <dbReference type="ARBA" id="ARBA00022630"/>
    </source>
</evidence>
<comment type="similarity">
    <text evidence="9">Belongs to the Dus family. Dus1 subfamily.</text>
</comment>
<evidence type="ECO:0000256" key="11">
    <source>
        <dbReference type="ARBA" id="ARBA00045934"/>
    </source>
</evidence>
<comment type="catalytic activity">
    <reaction evidence="14">
        <text>a 5,6-dihydrouridine in mRNA + NAD(+) = a uridine in mRNA + NADH + H(+)</text>
        <dbReference type="Rhea" id="RHEA:69851"/>
        <dbReference type="Rhea" id="RHEA-COMP:14658"/>
        <dbReference type="Rhea" id="RHEA-COMP:17789"/>
        <dbReference type="ChEBI" id="CHEBI:15378"/>
        <dbReference type="ChEBI" id="CHEBI:57540"/>
        <dbReference type="ChEBI" id="CHEBI:57945"/>
        <dbReference type="ChEBI" id="CHEBI:65315"/>
        <dbReference type="ChEBI" id="CHEBI:74443"/>
    </reaction>
    <physiologicalReaction direction="right-to-left" evidence="14">
        <dbReference type="Rhea" id="RHEA:69853"/>
    </physiologicalReaction>
</comment>
<evidence type="ECO:0000259" key="19">
    <source>
        <dbReference type="Pfam" id="PF01207"/>
    </source>
</evidence>
<evidence type="ECO:0000256" key="9">
    <source>
        <dbReference type="ARBA" id="ARBA00038313"/>
    </source>
</evidence>
<dbReference type="AlphaFoldDB" id="A0A3S5CWW7"/>
<evidence type="ECO:0000256" key="18">
    <source>
        <dbReference type="SAM" id="MobiDB-lite"/>
    </source>
</evidence>
<dbReference type="CDD" id="cd02801">
    <property type="entry name" value="DUS_like_FMN"/>
    <property type="match status" value="1"/>
</dbReference>
<dbReference type="InterPro" id="IPR013785">
    <property type="entry name" value="Aldolase_TIM"/>
</dbReference>
<evidence type="ECO:0000313" key="21">
    <source>
        <dbReference type="Proteomes" id="UP000289323"/>
    </source>
</evidence>
<dbReference type="InterPro" id="IPR018517">
    <property type="entry name" value="tRNA_hU_synthase_CS"/>
</dbReference>
<evidence type="ECO:0000256" key="14">
    <source>
        <dbReference type="ARBA" id="ARBA00048342"/>
    </source>
</evidence>
<comment type="function">
    <text evidence="11">Catalyzes the synthesis of dihydrouridine, a modified base found in the D-loop of most tRNAs. Specifically modifies U47 in cytoplasmic tRNAs. Catalyzes the synthesis of dihydrouridine in some mRNAs, thereby affecting their translation.</text>
</comment>
<keyword evidence="6" id="KW-0521">NADP</keyword>
<keyword evidence="4" id="KW-0507">mRNA processing</keyword>
<name>A0A3S5CWW7_9PEZI</name>
<evidence type="ECO:0000256" key="15">
    <source>
        <dbReference type="ARBA" id="ARBA00048934"/>
    </source>
</evidence>
<dbReference type="GO" id="GO:0006397">
    <property type="term" value="P:mRNA processing"/>
    <property type="evidence" value="ECO:0007669"/>
    <property type="project" value="UniProtKB-KW"/>
</dbReference>
<dbReference type="EMBL" id="OUUZ01000009">
    <property type="protein sequence ID" value="SPQ22334.1"/>
    <property type="molecule type" value="Genomic_DNA"/>
</dbReference>
<evidence type="ECO:0000256" key="6">
    <source>
        <dbReference type="ARBA" id="ARBA00022857"/>
    </source>
</evidence>
<feature type="region of interest" description="Disordered" evidence="18">
    <location>
        <begin position="507"/>
        <end position="535"/>
    </location>
</feature>
<evidence type="ECO:0000256" key="12">
    <source>
        <dbReference type="ARBA" id="ARBA00047287"/>
    </source>
</evidence>
<keyword evidence="2" id="KW-0285">Flavoprotein</keyword>